<feature type="compositionally biased region" description="Basic and acidic residues" evidence="1">
    <location>
        <begin position="264"/>
        <end position="276"/>
    </location>
</feature>
<organism evidence="3 4">
    <name type="scientific">Tritrichomonas foetus</name>
    <dbReference type="NCBI Taxonomy" id="1144522"/>
    <lineage>
        <taxon>Eukaryota</taxon>
        <taxon>Metamonada</taxon>
        <taxon>Parabasalia</taxon>
        <taxon>Tritrichomonadida</taxon>
        <taxon>Tritrichomonadidae</taxon>
        <taxon>Tritrichomonas</taxon>
    </lineage>
</organism>
<protein>
    <recommendedName>
        <fullName evidence="5">Transmembrane protein</fullName>
    </recommendedName>
</protein>
<dbReference type="AlphaFoldDB" id="A0A1J4JW25"/>
<sequence length="638" mass="73587">MIKILFYRHDISSNISVMVLTLFFLYSRIIFREEIVNKHNTPLNFIFNYFTQSVFLNLPFFQNGNIKISDDTQTKELTSYRSYLIGPTNLSTSPNSEISSEIRNMTISLNSDDFDSTLPGNFKISYWNIPKGICSSNSNYFISTDYRVRAKMSFFKDSQICVFTDPNGVSHISEFTVKSSGQVTIEFFLNDTTYPNYRCRSVYPNQTMSCIAPYSQPFFVQIAIQEFPNSGINELSQKDQINKEIDEEIHIKSSIERGPSNQNEKTKTIKESGVDKTEEEEKVFKNKNEIIENSIQKPENDKNDGQISLQNEKHQDAQQLEKENQTTQKKTRLLKRNKIENKNQTREKEKKAKEADIKQTKQQSVDNPGTNSSKKMLRNTRTIKRFDPHQENEDQKQGMKPTLFHSEEHTVDQSRKRIEVLNEKETNSQNKKEQSNQGSNSTQKKVDNEFARGDVIENGEKKEPKRKIHVSSSKSMHFFQKTDTHKRHLRSFPLELSIDYSVTYPTHEVRDCFIFQIPRLPNLDSASSLPPRHVDVENSLNGDQILSDKICVKYSGFKVTVFLRITSLIIFLILAGLVMQFSGRYDFCGWWKEPNGHFEDMPPYGGRIHNTIIMKVPSSNLTSLVGSDSSFSFESSSG</sequence>
<evidence type="ECO:0000256" key="2">
    <source>
        <dbReference type="SAM" id="Phobius"/>
    </source>
</evidence>
<evidence type="ECO:0000256" key="1">
    <source>
        <dbReference type="SAM" id="MobiDB-lite"/>
    </source>
</evidence>
<dbReference type="GeneID" id="94841540"/>
<keyword evidence="2" id="KW-0812">Transmembrane</keyword>
<feature type="region of interest" description="Disordered" evidence="1">
    <location>
        <begin position="251"/>
        <end position="474"/>
    </location>
</feature>
<feature type="compositionally biased region" description="Basic and acidic residues" evidence="1">
    <location>
        <begin position="384"/>
        <end position="397"/>
    </location>
</feature>
<feature type="compositionally biased region" description="Basic and acidic residues" evidence="1">
    <location>
        <begin position="311"/>
        <end position="324"/>
    </location>
</feature>
<evidence type="ECO:0000313" key="4">
    <source>
        <dbReference type="Proteomes" id="UP000179807"/>
    </source>
</evidence>
<feature type="transmembrane region" description="Helical" evidence="2">
    <location>
        <begin position="561"/>
        <end position="582"/>
    </location>
</feature>
<dbReference type="EMBL" id="MLAK01000837">
    <property type="protein sequence ID" value="OHT03211.1"/>
    <property type="molecule type" value="Genomic_DNA"/>
</dbReference>
<proteinExistence type="predicted"/>
<feature type="compositionally biased region" description="Basic and acidic residues" evidence="1">
    <location>
        <begin position="444"/>
        <end position="463"/>
    </location>
</feature>
<feature type="compositionally biased region" description="Basic and acidic residues" evidence="1">
    <location>
        <begin position="337"/>
        <end position="359"/>
    </location>
</feature>
<reference evidence="3" key="1">
    <citation type="submission" date="2016-10" db="EMBL/GenBank/DDBJ databases">
        <authorList>
            <person name="Benchimol M."/>
            <person name="Almeida L.G."/>
            <person name="Vasconcelos A.T."/>
            <person name="Perreira-Neves A."/>
            <person name="Rosa I.A."/>
            <person name="Tasca T."/>
            <person name="Bogo M.R."/>
            <person name="de Souza W."/>
        </authorList>
    </citation>
    <scope>NUCLEOTIDE SEQUENCE [LARGE SCALE GENOMIC DNA]</scope>
    <source>
        <strain evidence="3">K</strain>
    </source>
</reference>
<evidence type="ECO:0008006" key="5">
    <source>
        <dbReference type="Google" id="ProtNLM"/>
    </source>
</evidence>
<keyword evidence="4" id="KW-1185">Reference proteome</keyword>
<accession>A0A1J4JW25</accession>
<dbReference type="VEuPathDB" id="TrichDB:TRFO_29532"/>
<comment type="caution">
    <text evidence="3">The sequence shown here is derived from an EMBL/GenBank/DDBJ whole genome shotgun (WGS) entry which is preliminary data.</text>
</comment>
<feature type="compositionally biased region" description="Polar residues" evidence="1">
    <location>
        <begin position="360"/>
        <end position="374"/>
    </location>
</feature>
<feature type="compositionally biased region" description="Basic and acidic residues" evidence="1">
    <location>
        <begin position="405"/>
        <end position="434"/>
    </location>
</feature>
<keyword evidence="2" id="KW-0472">Membrane</keyword>
<keyword evidence="2" id="KW-1133">Transmembrane helix</keyword>
<evidence type="ECO:0000313" key="3">
    <source>
        <dbReference type="EMBL" id="OHT03211.1"/>
    </source>
</evidence>
<name>A0A1J4JW25_9EUKA</name>
<dbReference type="Proteomes" id="UP000179807">
    <property type="component" value="Unassembled WGS sequence"/>
</dbReference>
<dbReference type="RefSeq" id="XP_068356347.1">
    <property type="nucleotide sequence ID" value="XM_068506836.1"/>
</dbReference>
<gene>
    <name evidence="3" type="ORF">TRFO_29532</name>
</gene>